<dbReference type="Proteomes" id="UP000799438">
    <property type="component" value="Unassembled WGS sequence"/>
</dbReference>
<dbReference type="InterPro" id="IPR038883">
    <property type="entry name" value="AN11006-like"/>
</dbReference>
<dbReference type="AlphaFoldDB" id="A0A6A6BTG0"/>
<dbReference type="GeneID" id="54297128"/>
<reference evidence="2" key="1">
    <citation type="journal article" date="2020" name="Stud. Mycol.">
        <title>101 Dothideomycetes genomes: a test case for predicting lifestyles and emergence of pathogens.</title>
        <authorList>
            <person name="Haridas S."/>
            <person name="Albert R."/>
            <person name="Binder M."/>
            <person name="Bloem J."/>
            <person name="Labutti K."/>
            <person name="Salamov A."/>
            <person name="Andreopoulos B."/>
            <person name="Baker S."/>
            <person name="Barry K."/>
            <person name="Bills G."/>
            <person name="Bluhm B."/>
            <person name="Cannon C."/>
            <person name="Castanera R."/>
            <person name="Culley D."/>
            <person name="Daum C."/>
            <person name="Ezra D."/>
            <person name="Gonzalez J."/>
            <person name="Henrissat B."/>
            <person name="Kuo A."/>
            <person name="Liang C."/>
            <person name="Lipzen A."/>
            <person name="Lutzoni F."/>
            <person name="Magnuson J."/>
            <person name="Mondo S."/>
            <person name="Nolan M."/>
            <person name="Ohm R."/>
            <person name="Pangilinan J."/>
            <person name="Park H.-J."/>
            <person name="Ramirez L."/>
            <person name="Alfaro M."/>
            <person name="Sun H."/>
            <person name="Tritt A."/>
            <person name="Yoshinaga Y."/>
            <person name="Zwiers L.-H."/>
            <person name="Turgeon B."/>
            <person name="Goodwin S."/>
            <person name="Spatafora J."/>
            <person name="Crous P."/>
            <person name="Grigoriev I."/>
        </authorList>
    </citation>
    <scope>NUCLEOTIDE SEQUENCE</scope>
    <source>
        <strain evidence="2">CBS 121167</strain>
    </source>
</reference>
<keyword evidence="3" id="KW-1185">Reference proteome</keyword>
<accession>A0A6A6BTG0</accession>
<proteinExistence type="predicted"/>
<sequence>MPSTTRHHMKRHNLFPFLDLPAELRNEVYKHLFQRPSKSWIHISSCESRVTHRETGPSKTCKCYVWTSRDETSFPLQVLRTNCQIHDEAAAVLYGLNRFRMNTHCVRCFLAGIGQSAPFVRQLKLLVLNPTMDMVHLFGTSSSTASSTAPAIATTTVNATTSTGPAYTIFSDNILLNQLTVQWVYQPANPDEAARYIYERMLGWIEAVGVKQKDRFAALGCIVNGKGKGPSVNEVRGALRRLMEREVGDGSEVSEV</sequence>
<dbReference type="InterPro" id="IPR056632">
    <property type="entry name" value="DUF7730"/>
</dbReference>
<dbReference type="OrthoDB" id="62952at2759"/>
<evidence type="ECO:0000259" key="1">
    <source>
        <dbReference type="Pfam" id="PF24864"/>
    </source>
</evidence>
<dbReference type="Pfam" id="PF24864">
    <property type="entry name" value="DUF7730"/>
    <property type="match status" value="1"/>
</dbReference>
<feature type="domain" description="DUF7730" evidence="1">
    <location>
        <begin position="17"/>
        <end position="104"/>
    </location>
</feature>
<evidence type="ECO:0000313" key="3">
    <source>
        <dbReference type="Proteomes" id="UP000799438"/>
    </source>
</evidence>
<organism evidence="2 3">
    <name type="scientific">Aplosporella prunicola CBS 121167</name>
    <dbReference type="NCBI Taxonomy" id="1176127"/>
    <lineage>
        <taxon>Eukaryota</taxon>
        <taxon>Fungi</taxon>
        <taxon>Dikarya</taxon>
        <taxon>Ascomycota</taxon>
        <taxon>Pezizomycotina</taxon>
        <taxon>Dothideomycetes</taxon>
        <taxon>Dothideomycetes incertae sedis</taxon>
        <taxon>Botryosphaeriales</taxon>
        <taxon>Aplosporellaceae</taxon>
        <taxon>Aplosporella</taxon>
    </lineage>
</organism>
<dbReference type="RefSeq" id="XP_033402243.1">
    <property type="nucleotide sequence ID" value="XM_033539632.1"/>
</dbReference>
<gene>
    <name evidence="2" type="ORF">K452DRAFT_282707</name>
</gene>
<dbReference type="EMBL" id="ML995475">
    <property type="protein sequence ID" value="KAF2146534.1"/>
    <property type="molecule type" value="Genomic_DNA"/>
</dbReference>
<dbReference type="PANTHER" id="PTHR42085:SF2">
    <property type="entry name" value="F-BOX DOMAIN-CONTAINING PROTEIN"/>
    <property type="match status" value="1"/>
</dbReference>
<protein>
    <recommendedName>
        <fullName evidence="1">DUF7730 domain-containing protein</fullName>
    </recommendedName>
</protein>
<name>A0A6A6BTG0_9PEZI</name>
<evidence type="ECO:0000313" key="2">
    <source>
        <dbReference type="EMBL" id="KAF2146534.1"/>
    </source>
</evidence>
<dbReference type="PANTHER" id="PTHR42085">
    <property type="entry name" value="F-BOX DOMAIN-CONTAINING PROTEIN"/>
    <property type="match status" value="1"/>
</dbReference>